<reference evidence="20 21" key="1">
    <citation type="submission" date="2019-03" db="EMBL/GenBank/DDBJ databases">
        <title>Genomic Encyclopedia of Type Strains, Phase IV (KMG-IV): sequencing the most valuable type-strain genomes for metagenomic binning, comparative biology and taxonomic classification.</title>
        <authorList>
            <person name="Goeker M."/>
        </authorList>
    </citation>
    <scope>NUCLEOTIDE SEQUENCE [LARGE SCALE GENOMIC DNA]</scope>
    <source>
        <strain evidence="20 21">DSM 28559</strain>
    </source>
</reference>
<dbReference type="Pfam" id="PF01148">
    <property type="entry name" value="CTP_transf_1"/>
    <property type="match status" value="1"/>
</dbReference>
<evidence type="ECO:0000256" key="14">
    <source>
        <dbReference type="ARBA" id="ARBA00023098"/>
    </source>
</evidence>
<evidence type="ECO:0000256" key="19">
    <source>
        <dbReference type="SAM" id="Phobius"/>
    </source>
</evidence>
<evidence type="ECO:0000256" key="16">
    <source>
        <dbReference type="ARBA" id="ARBA00023209"/>
    </source>
</evidence>
<feature type="transmembrane region" description="Helical" evidence="19">
    <location>
        <begin position="51"/>
        <end position="69"/>
    </location>
</feature>
<dbReference type="EC" id="2.7.7.41" evidence="6 18"/>
<keyword evidence="14" id="KW-0443">Lipid metabolism</keyword>
<dbReference type="PROSITE" id="PS01315">
    <property type="entry name" value="CDS"/>
    <property type="match status" value="1"/>
</dbReference>
<comment type="pathway">
    <text evidence="3 18">Phospholipid metabolism; CDP-diacylglycerol biosynthesis; CDP-diacylglycerol from sn-glycerol 3-phosphate: step 3/3.</text>
</comment>
<protein>
    <recommendedName>
        <fullName evidence="7 18">Phosphatidate cytidylyltransferase</fullName>
        <ecNumber evidence="6 18">2.7.7.41</ecNumber>
    </recommendedName>
</protein>
<organism evidence="20 21">
    <name type="scientific">Frisingicoccus caecimuris</name>
    <dbReference type="NCBI Taxonomy" id="1796636"/>
    <lineage>
        <taxon>Bacteria</taxon>
        <taxon>Bacillati</taxon>
        <taxon>Bacillota</taxon>
        <taxon>Clostridia</taxon>
        <taxon>Lachnospirales</taxon>
        <taxon>Lachnospiraceae</taxon>
        <taxon>Frisingicoccus</taxon>
    </lineage>
</organism>
<comment type="subcellular location">
    <subcellularLocation>
        <location evidence="2">Cell membrane</location>
        <topology evidence="2">Multi-pass membrane protein</topology>
    </subcellularLocation>
</comment>
<feature type="transmembrane region" description="Helical" evidence="19">
    <location>
        <begin position="81"/>
        <end position="100"/>
    </location>
</feature>
<proteinExistence type="inferred from homology"/>
<accession>A0A4R2LW00</accession>
<dbReference type="Proteomes" id="UP000295711">
    <property type="component" value="Unassembled WGS sequence"/>
</dbReference>
<dbReference type="GO" id="GO:0004605">
    <property type="term" value="F:phosphatidate cytidylyltransferase activity"/>
    <property type="evidence" value="ECO:0007669"/>
    <property type="project" value="UniProtKB-EC"/>
</dbReference>
<evidence type="ECO:0000256" key="6">
    <source>
        <dbReference type="ARBA" id="ARBA00012487"/>
    </source>
</evidence>
<evidence type="ECO:0000313" key="21">
    <source>
        <dbReference type="Proteomes" id="UP000295711"/>
    </source>
</evidence>
<keyword evidence="21" id="KW-1185">Reference proteome</keyword>
<keyword evidence="13 19" id="KW-1133">Transmembrane helix</keyword>
<evidence type="ECO:0000256" key="2">
    <source>
        <dbReference type="ARBA" id="ARBA00004651"/>
    </source>
</evidence>
<gene>
    <name evidence="20" type="ORF">EV212_10983</name>
</gene>
<keyword evidence="9" id="KW-0444">Lipid biosynthesis</keyword>
<evidence type="ECO:0000256" key="3">
    <source>
        <dbReference type="ARBA" id="ARBA00005119"/>
    </source>
</evidence>
<sequence length="271" mass="29024">MFWTRLASGIVLVIVAFLTIMAGGNIWFLVVSLLSLMGLYELYKTMRIERMLPGWIGCITTAVYCILLHEKAGGNFTGDPFMAVIAGFLVICAVYVFTFPKFKADQIAFSVFGLIYVPVLMMHLYQVRELPDGLFIIPLVFLSAWGNDTCAYCVGMLIGKHKMTPKLSPKKSVEGLIGGIVGAVLLGMAYGALAGSHLSSLSNAVAACGIICGVGAVIAVVGDLTASAIKRDTGIKDYGKLIPGHGGVLDRFDSILFTAPIVYFLAIYFGA</sequence>
<dbReference type="UniPathway" id="UPA00557">
    <property type="reaction ID" value="UER00614"/>
</dbReference>
<evidence type="ECO:0000256" key="5">
    <source>
        <dbReference type="ARBA" id="ARBA00010185"/>
    </source>
</evidence>
<evidence type="ECO:0000256" key="18">
    <source>
        <dbReference type="RuleBase" id="RU003938"/>
    </source>
</evidence>
<keyword evidence="17" id="KW-1208">Phospholipid metabolism</keyword>
<dbReference type="GO" id="GO:0005886">
    <property type="term" value="C:plasma membrane"/>
    <property type="evidence" value="ECO:0007669"/>
    <property type="project" value="UniProtKB-SubCell"/>
</dbReference>
<keyword evidence="10 18" id="KW-0808">Transferase</keyword>
<evidence type="ECO:0000256" key="17">
    <source>
        <dbReference type="ARBA" id="ARBA00023264"/>
    </source>
</evidence>
<feature type="transmembrane region" description="Helical" evidence="19">
    <location>
        <begin position="107"/>
        <end position="127"/>
    </location>
</feature>
<keyword evidence="8" id="KW-1003">Cell membrane</keyword>
<comment type="similarity">
    <text evidence="5 18">Belongs to the CDS family.</text>
</comment>
<evidence type="ECO:0000256" key="8">
    <source>
        <dbReference type="ARBA" id="ARBA00022475"/>
    </source>
</evidence>
<comment type="pathway">
    <text evidence="4">Lipid metabolism.</text>
</comment>
<keyword evidence="11 18" id="KW-0812">Transmembrane</keyword>
<comment type="catalytic activity">
    <reaction evidence="1 18">
        <text>a 1,2-diacyl-sn-glycero-3-phosphate + CTP + H(+) = a CDP-1,2-diacyl-sn-glycerol + diphosphate</text>
        <dbReference type="Rhea" id="RHEA:16229"/>
        <dbReference type="ChEBI" id="CHEBI:15378"/>
        <dbReference type="ChEBI" id="CHEBI:33019"/>
        <dbReference type="ChEBI" id="CHEBI:37563"/>
        <dbReference type="ChEBI" id="CHEBI:58332"/>
        <dbReference type="ChEBI" id="CHEBI:58608"/>
        <dbReference type="EC" id="2.7.7.41"/>
    </reaction>
</comment>
<evidence type="ECO:0000256" key="12">
    <source>
        <dbReference type="ARBA" id="ARBA00022695"/>
    </source>
</evidence>
<evidence type="ECO:0000313" key="20">
    <source>
        <dbReference type="EMBL" id="TCO84190.1"/>
    </source>
</evidence>
<name>A0A4R2LW00_9FIRM</name>
<dbReference type="OrthoDB" id="9799199at2"/>
<feature type="transmembrane region" description="Helical" evidence="19">
    <location>
        <begin position="204"/>
        <end position="227"/>
    </location>
</feature>
<keyword evidence="16" id="KW-0594">Phospholipid biosynthesis</keyword>
<evidence type="ECO:0000256" key="10">
    <source>
        <dbReference type="ARBA" id="ARBA00022679"/>
    </source>
</evidence>
<feature type="transmembrane region" description="Helical" evidence="19">
    <location>
        <begin position="248"/>
        <end position="269"/>
    </location>
</feature>
<evidence type="ECO:0000256" key="7">
    <source>
        <dbReference type="ARBA" id="ARBA00019373"/>
    </source>
</evidence>
<feature type="transmembrane region" description="Helical" evidence="19">
    <location>
        <begin position="176"/>
        <end position="198"/>
    </location>
</feature>
<dbReference type="EMBL" id="SLXA01000009">
    <property type="protein sequence ID" value="TCO84190.1"/>
    <property type="molecule type" value="Genomic_DNA"/>
</dbReference>
<evidence type="ECO:0000256" key="11">
    <source>
        <dbReference type="ARBA" id="ARBA00022692"/>
    </source>
</evidence>
<dbReference type="InterPro" id="IPR000374">
    <property type="entry name" value="PC_trans"/>
</dbReference>
<dbReference type="PANTHER" id="PTHR46382:SF1">
    <property type="entry name" value="PHOSPHATIDATE CYTIDYLYLTRANSFERASE"/>
    <property type="match status" value="1"/>
</dbReference>
<dbReference type="PANTHER" id="PTHR46382">
    <property type="entry name" value="PHOSPHATIDATE CYTIDYLYLTRANSFERASE"/>
    <property type="match status" value="1"/>
</dbReference>
<dbReference type="RefSeq" id="WP_132092420.1">
    <property type="nucleotide sequence ID" value="NZ_JANKAQ010000010.1"/>
</dbReference>
<feature type="transmembrane region" description="Helical" evidence="19">
    <location>
        <begin position="6"/>
        <end position="39"/>
    </location>
</feature>
<feature type="transmembrane region" description="Helical" evidence="19">
    <location>
        <begin position="133"/>
        <end position="155"/>
    </location>
</feature>
<evidence type="ECO:0000256" key="9">
    <source>
        <dbReference type="ARBA" id="ARBA00022516"/>
    </source>
</evidence>
<dbReference type="GO" id="GO:0016024">
    <property type="term" value="P:CDP-diacylglycerol biosynthetic process"/>
    <property type="evidence" value="ECO:0007669"/>
    <property type="project" value="UniProtKB-UniPathway"/>
</dbReference>
<keyword evidence="12 18" id="KW-0548">Nucleotidyltransferase</keyword>
<evidence type="ECO:0000256" key="1">
    <source>
        <dbReference type="ARBA" id="ARBA00001698"/>
    </source>
</evidence>
<comment type="caution">
    <text evidence="20">The sequence shown here is derived from an EMBL/GenBank/DDBJ whole genome shotgun (WGS) entry which is preliminary data.</text>
</comment>
<dbReference type="AlphaFoldDB" id="A0A4R2LW00"/>
<evidence type="ECO:0000256" key="13">
    <source>
        <dbReference type="ARBA" id="ARBA00022989"/>
    </source>
</evidence>
<keyword evidence="15 19" id="KW-0472">Membrane</keyword>
<evidence type="ECO:0000256" key="4">
    <source>
        <dbReference type="ARBA" id="ARBA00005189"/>
    </source>
</evidence>
<evidence type="ECO:0000256" key="15">
    <source>
        <dbReference type="ARBA" id="ARBA00023136"/>
    </source>
</evidence>